<keyword evidence="6" id="KW-0446">Lipid-binding</keyword>
<keyword evidence="3" id="KW-0963">Cytoplasm</keyword>
<dbReference type="GO" id="GO:0030125">
    <property type="term" value="C:clathrin vesicle coat"/>
    <property type="evidence" value="ECO:0007669"/>
    <property type="project" value="TreeGrafter"/>
</dbReference>
<dbReference type="FunFam" id="1.25.40.90:FF:000002">
    <property type="entry name" value="epsin-2 isoform X1"/>
    <property type="match status" value="1"/>
</dbReference>
<dbReference type="PANTHER" id="PTHR12276:SF50">
    <property type="entry name" value="EPSIN-2"/>
    <property type="match status" value="1"/>
</dbReference>
<feature type="compositionally biased region" description="Polar residues" evidence="7">
    <location>
        <begin position="197"/>
        <end position="216"/>
    </location>
</feature>
<dbReference type="eggNOG" id="KOG2056">
    <property type="taxonomic scope" value="Eukaryota"/>
</dbReference>
<dbReference type="InterPro" id="IPR003903">
    <property type="entry name" value="UIM_dom"/>
</dbReference>
<gene>
    <name evidence="9" type="primary">EPN2</name>
</gene>
<dbReference type="Gene3D" id="1.25.40.90">
    <property type="match status" value="1"/>
</dbReference>
<evidence type="ECO:0000313" key="9">
    <source>
        <dbReference type="Ensembl" id="ENSCSAP00000004175.1"/>
    </source>
</evidence>
<dbReference type="GO" id="GO:0006897">
    <property type="term" value="P:endocytosis"/>
    <property type="evidence" value="ECO:0007669"/>
    <property type="project" value="TreeGrafter"/>
</dbReference>
<proteinExistence type="inferred from homology"/>
<dbReference type="GO" id="GO:0005543">
    <property type="term" value="F:phospholipid binding"/>
    <property type="evidence" value="ECO:0007669"/>
    <property type="project" value="TreeGrafter"/>
</dbReference>
<dbReference type="PROSITE" id="PS50942">
    <property type="entry name" value="ENTH"/>
    <property type="match status" value="1"/>
</dbReference>
<sequence>MTTSSIRRQMKNIVNNYSEAEIKVREATSNDPWGPSSSLMTEIADLTYNVVAFSEIMSMVWKRLNDHGKNWRHVYKALTLLDYLIKTGSERVAQQCRENIFAIQTLKDFQYIDRDGKDQGINVREKSKQLVALLKDEERLKAERAQALKTKERMAQVATGMGSNQITFGRGSSQPNLSTSHSEQEYGKAGGSPASYHGSTSPRVSSELEQARPQTSGEEELQLQLALAMSREVAEQEERLRRGDDLRLQMALEESRRDTVKIPKKKEHGSLPQQTTLLDLMDALPSSGLPAQKAEPWGPSASTNQTNPWGRPAAPASASDPWPSFGTKPAASVDPWGVPTGASTQSVPKNSDPWAASQQPASNAGKTASDAWGAVSSTKPVSASGSFELFSNLNGTIKDDFSEFDNLRTSKRTAESVTSLPSQNDGTTSPDPFESQPLTVASSKPSSARKTPESFLGPNAALVNLDSLVTRPAPPAQSLNPFLAPGAPATSAPVNPFQVNQPQPLTLNQLRGSPVLGTSTSFGPGPGVESMAVASMTSTAPHPALGATGSSLTPLGPATMNMVGSVGIPPSAAQATGTTNPFLL</sequence>
<feature type="region of interest" description="Disordered" evidence="7">
    <location>
        <begin position="161"/>
        <end position="223"/>
    </location>
</feature>
<feature type="compositionally biased region" description="Polar residues" evidence="7">
    <location>
        <begin position="161"/>
        <end position="181"/>
    </location>
</feature>
<dbReference type="RefSeq" id="XP_008008787.1">
    <property type="nucleotide sequence ID" value="XM_008010596.3"/>
</dbReference>
<dbReference type="Bgee" id="ENSCSAG00000007911">
    <property type="expression patterns" value="Expressed in Ammon's horn and 6 other cell types or tissues"/>
</dbReference>
<dbReference type="OMA" id="YLIKCGS"/>
<evidence type="ECO:0000313" key="10">
    <source>
        <dbReference type="Proteomes" id="UP000029965"/>
    </source>
</evidence>
<protein>
    <submittedName>
        <fullName evidence="9">Epsin 2</fullName>
    </submittedName>
</protein>
<dbReference type="GO" id="GO:1903671">
    <property type="term" value="P:negative regulation of sprouting angiogenesis"/>
    <property type="evidence" value="ECO:0007669"/>
    <property type="project" value="Ensembl"/>
</dbReference>
<feature type="region of interest" description="Disordered" evidence="7">
    <location>
        <begin position="286"/>
        <end position="369"/>
    </location>
</feature>
<feature type="region of interest" description="Disordered" evidence="7">
    <location>
        <begin position="411"/>
        <end position="455"/>
    </location>
</feature>
<dbReference type="SUPFAM" id="SSF48464">
    <property type="entry name" value="ENTH/VHS domain"/>
    <property type="match status" value="1"/>
</dbReference>
<dbReference type="PROSITE" id="PS50330">
    <property type="entry name" value="UIM"/>
    <property type="match status" value="2"/>
</dbReference>
<dbReference type="GO" id="GO:0030276">
    <property type="term" value="F:clathrin binding"/>
    <property type="evidence" value="ECO:0007669"/>
    <property type="project" value="TreeGrafter"/>
</dbReference>
<organism evidence="9 10">
    <name type="scientific">Chlorocebus sabaeus</name>
    <name type="common">Green monkey</name>
    <name type="synonym">Simia sabaea</name>
    <dbReference type="NCBI Taxonomy" id="60711"/>
    <lineage>
        <taxon>Eukaryota</taxon>
        <taxon>Metazoa</taxon>
        <taxon>Chordata</taxon>
        <taxon>Craniata</taxon>
        <taxon>Vertebrata</taxon>
        <taxon>Euteleostomi</taxon>
        <taxon>Mammalia</taxon>
        <taxon>Eutheria</taxon>
        <taxon>Euarchontoglires</taxon>
        <taxon>Primates</taxon>
        <taxon>Haplorrhini</taxon>
        <taxon>Catarrhini</taxon>
        <taxon>Cercopithecidae</taxon>
        <taxon>Cercopithecinae</taxon>
        <taxon>Chlorocebus</taxon>
    </lineage>
</organism>
<dbReference type="GeneTree" id="ENSGT00940000157239"/>
<feature type="domain" description="ENTH" evidence="8">
    <location>
        <begin position="12"/>
        <end position="144"/>
    </location>
</feature>
<dbReference type="GO" id="GO:0030948">
    <property type="term" value="P:negative regulation of vascular endothelial growth factor receptor signaling pathway"/>
    <property type="evidence" value="ECO:0007669"/>
    <property type="project" value="Ensembl"/>
</dbReference>
<dbReference type="EMBL" id="AQIB01148428">
    <property type="status" value="NOT_ANNOTATED_CDS"/>
    <property type="molecule type" value="Genomic_DNA"/>
</dbReference>
<reference evidence="9 10" key="1">
    <citation type="submission" date="2014-03" db="EMBL/GenBank/DDBJ databases">
        <authorList>
            <person name="Warren W."/>
            <person name="Wilson R.K."/>
        </authorList>
    </citation>
    <scope>NUCLEOTIDE SEQUENCE</scope>
</reference>
<dbReference type="jPOST" id="A0A0D9R6D6"/>
<evidence type="ECO:0000256" key="1">
    <source>
        <dbReference type="ARBA" id="ARBA00004496"/>
    </source>
</evidence>
<evidence type="ECO:0000256" key="7">
    <source>
        <dbReference type="SAM" id="MobiDB-lite"/>
    </source>
</evidence>
<evidence type="ECO:0000256" key="6">
    <source>
        <dbReference type="ARBA" id="ARBA00023121"/>
    </source>
</evidence>
<keyword evidence="5" id="KW-0677">Repeat</keyword>
<dbReference type="PANTHER" id="PTHR12276">
    <property type="entry name" value="EPSIN/ENT-RELATED"/>
    <property type="match status" value="1"/>
</dbReference>
<dbReference type="GO" id="GO:0005886">
    <property type="term" value="C:plasma membrane"/>
    <property type="evidence" value="ECO:0007669"/>
    <property type="project" value="TreeGrafter"/>
</dbReference>
<name>A0A0D9R6D6_CHLSB</name>
<comment type="similarity">
    <text evidence="2">Belongs to the epsin family.</text>
</comment>
<dbReference type="AlphaFoldDB" id="A0A0D9R6D6"/>
<reference evidence="9" key="3">
    <citation type="submission" date="2025-09" db="UniProtKB">
        <authorList>
            <consortium name="Ensembl"/>
        </authorList>
    </citation>
    <scope>IDENTIFICATION</scope>
</reference>
<accession>A0A0D9R6D6</accession>
<dbReference type="InterPro" id="IPR013809">
    <property type="entry name" value="ENTH"/>
</dbReference>
<dbReference type="BioGRID-ORCS" id="103242506">
    <property type="hits" value="1 hit in 9 CRISPR screens"/>
</dbReference>
<dbReference type="GO" id="GO:0005768">
    <property type="term" value="C:endosome"/>
    <property type="evidence" value="ECO:0007669"/>
    <property type="project" value="TreeGrafter"/>
</dbReference>
<keyword evidence="4" id="KW-0597">Phosphoprotein</keyword>
<dbReference type="Pfam" id="PF01417">
    <property type="entry name" value="ENTH"/>
    <property type="match status" value="1"/>
</dbReference>
<dbReference type="Proteomes" id="UP000029965">
    <property type="component" value="Chromosome 16"/>
</dbReference>
<feature type="compositionally biased region" description="Polar residues" evidence="7">
    <location>
        <begin position="356"/>
        <end position="366"/>
    </location>
</feature>
<dbReference type="SMART" id="SM00726">
    <property type="entry name" value="UIM"/>
    <property type="match status" value="2"/>
</dbReference>
<reference evidence="9" key="2">
    <citation type="submission" date="2025-08" db="UniProtKB">
        <authorList>
            <consortium name="Ensembl"/>
        </authorList>
    </citation>
    <scope>IDENTIFICATION</scope>
</reference>
<evidence type="ECO:0000259" key="8">
    <source>
        <dbReference type="PROSITE" id="PS50942"/>
    </source>
</evidence>
<dbReference type="CDD" id="cd16990">
    <property type="entry name" value="ENTH_Epsin"/>
    <property type="match status" value="1"/>
</dbReference>
<dbReference type="Ensembl" id="ENSCSAT00000005961.1">
    <property type="protein sequence ID" value="ENSCSAP00000004175.1"/>
    <property type="gene ID" value="ENSCSAG00000007911.1"/>
</dbReference>
<dbReference type="GeneID" id="103242506"/>
<dbReference type="SMART" id="SM00273">
    <property type="entry name" value="ENTH"/>
    <property type="match status" value="1"/>
</dbReference>
<evidence type="ECO:0000256" key="5">
    <source>
        <dbReference type="ARBA" id="ARBA00022737"/>
    </source>
</evidence>
<comment type="subcellular location">
    <subcellularLocation>
        <location evidence="1">Cytoplasm</location>
    </subcellularLocation>
</comment>
<evidence type="ECO:0000256" key="3">
    <source>
        <dbReference type="ARBA" id="ARBA00022490"/>
    </source>
</evidence>
<evidence type="ECO:0000256" key="4">
    <source>
        <dbReference type="ARBA" id="ARBA00022553"/>
    </source>
</evidence>
<dbReference type="GO" id="GO:0045747">
    <property type="term" value="P:positive regulation of Notch signaling pathway"/>
    <property type="evidence" value="ECO:0007669"/>
    <property type="project" value="Ensembl"/>
</dbReference>
<feature type="compositionally biased region" description="Low complexity" evidence="7">
    <location>
        <begin position="312"/>
        <end position="324"/>
    </location>
</feature>
<dbReference type="CTD" id="22905"/>
<keyword evidence="10" id="KW-1185">Reference proteome</keyword>
<evidence type="ECO:0000256" key="2">
    <source>
        <dbReference type="ARBA" id="ARBA00010130"/>
    </source>
</evidence>
<dbReference type="STRING" id="60711.ENSCSAP00000004175"/>
<dbReference type="InterPro" id="IPR008942">
    <property type="entry name" value="ENTH_VHS"/>
</dbReference>
<feature type="compositionally biased region" description="Polar residues" evidence="7">
    <location>
        <begin position="415"/>
        <end position="449"/>
    </location>
</feature>